<evidence type="ECO:0000313" key="2">
    <source>
        <dbReference type="Proteomes" id="UP001055879"/>
    </source>
</evidence>
<evidence type="ECO:0000313" key="1">
    <source>
        <dbReference type="EMBL" id="KAI3715254.1"/>
    </source>
</evidence>
<proteinExistence type="predicted"/>
<organism evidence="1 2">
    <name type="scientific">Arctium lappa</name>
    <name type="common">Greater burdock</name>
    <name type="synonym">Lappa major</name>
    <dbReference type="NCBI Taxonomy" id="4217"/>
    <lineage>
        <taxon>Eukaryota</taxon>
        <taxon>Viridiplantae</taxon>
        <taxon>Streptophyta</taxon>
        <taxon>Embryophyta</taxon>
        <taxon>Tracheophyta</taxon>
        <taxon>Spermatophyta</taxon>
        <taxon>Magnoliopsida</taxon>
        <taxon>eudicotyledons</taxon>
        <taxon>Gunneridae</taxon>
        <taxon>Pentapetalae</taxon>
        <taxon>asterids</taxon>
        <taxon>campanulids</taxon>
        <taxon>Asterales</taxon>
        <taxon>Asteraceae</taxon>
        <taxon>Carduoideae</taxon>
        <taxon>Cardueae</taxon>
        <taxon>Arctiinae</taxon>
        <taxon>Arctium</taxon>
    </lineage>
</organism>
<protein>
    <submittedName>
        <fullName evidence="1">Uncharacterized protein</fullName>
    </submittedName>
</protein>
<reference evidence="2" key="1">
    <citation type="journal article" date="2022" name="Mol. Ecol. Resour.">
        <title>The genomes of chicory, endive, great burdock and yacon provide insights into Asteraceae palaeo-polyploidization history and plant inulin production.</title>
        <authorList>
            <person name="Fan W."/>
            <person name="Wang S."/>
            <person name="Wang H."/>
            <person name="Wang A."/>
            <person name="Jiang F."/>
            <person name="Liu H."/>
            <person name="Zhao H."/>
            <person name="Xu D."/>
            <person name="Zhang Y."/>
        </authorList>
    </citation>
    <scope>NUCLEOTIDE SEQUENCE [LARGE SCALE GENOMIC DNA]</scope>
    <source>
        <strain evidence="2">cv. Niubang</strain>
    </source>
</reference>
<accession>A0ACB9B047</accession>
<keyword evidence="2" id="KW-1185">Reference proteome</keyword>
<gene>
    <name evidence="1" type="ORF">L6452_22227</name>
</gene>
<reference evidence="1 2" key="2">
    <citation type="journal article" date="2022" name="Mol. Ecol. Resour.">
        <title>The genomes of chicory, endive, great burdock and yacon provide insights into Asteraceae paleo-polyploidization history and plant inulin production.</title>
        <authorList>
            <person name="Fan W."/>
            <person name="Wang S."/>
            <person name="Wang H."/>
            <person name="Wang A."/>
            <person name="Jiang F."/>
            <person name="Liu H."/>
            <person name="Zhao H."/>
            <person name="Xu D."/>
            <person name="Zhang Y."/>
        </authorList>
    </citation>
    <scope>NUCLEOTIDE SEQUENCE [LARGE SCALE GENOMIC DNA]</scope>
    <source>
        <strain evidence="2">cv. Niubang</strain>
    </source>
</reference>
<sequence>MKAFIKVDPLSSKYNLEYGKNNDLLNCNKCIKSCTSFCECVLEAHLSLSLQEVCVDLSNPQGSRSHL</sequence>
<comment type="caution">
    <text evidence="1">The sequence shown here is derived from an EMBL/GenBank/DDBJ whole genome shotgun (WGS) entry which is preliminary data.</text>
</comment>
<dbReference type="EMBL" id="CM042053">
    <property type="protein sequence ID" value="KAI3715254.1"/>
    <property type="molecule type" value="Genomic_DNA"/>
</dbReference>
<dbReference type="Proteomes" id="UP001055879">
    <property type="component" value="Linkage Group LG07"/>
</dbReference>
<name>A0ACB9B047_ARCLA</name>